<feature type="transmembrane region" description="Helical" evidence="10">
    <location>
        <begin position="80"/>
        <end position="100"/>
    </location>
</feature>
<evidence type="ECO:0000313" key="11">
    <source>
        <dbReference type="EMBL" id="MBW7570373.1"/>
    </source>
</evidence>
<evidence type="ECO:0000313" key="12">
    <source>
        <dbReference type="Proteomes" id="UP000731465"/>
    </source>
</evidence>
<keyword evidence="9" id="KW-0012">Acyltransferase</keyword>
<dbReference type="RefSeq" id="WP_219937592.1">
    <property type="nucleotide sequence ID" value="NZ_JAGFNY010000015.1"/>
</dbReference>
<sequence length="469" mass="53944">MVFSSLPFLFFILPLFLSLDFFLRKSVTLRNISLILISLFFYVFDGGFHSLKILLAYGLLNLVFGYILESVKEKKPNFKNITLFLFVAINLIALGFYKYSYWIVDLFHQLGLLLNVNAKIQTLPLGISFFTFHAISYLIDIARNQLSGKCKITTFLAYFFMFPHLIAGPIVRFKDVKDDLNERVDSHSLFNYGLYRFILGLNKKILIANSVAPLADMAFLFNVNSISTSDAWIGALAYMIQIYFDFSAYSDMAIGLAAMAGFRFHENFNSPYKATSIQDFWRRWHISLSSWLRDYVYIPLGGSRVATYRIYFNLVFVFFLCGLWHGANMTFVIWGLYNGLFLILERVFLKDVLAKLPKVLTHSYALIVVLVGWVIFRADNIEHALEYLKVMFTVSNLDNVSLVEGKIVNYAALILGFLVAFSSLPSFSSSDAYEQKTHIKAYIVHSILVFFSVIILFFNAQNPFIYFNF</sequence>
<gene>
    <name evidence="11" type="ORF">J5V48_05630</name>
</gene>
<feature type="transmembrane region" description="Helical" evidence="10">
    <location>
        <begin position="6"/>
        <end position="23"/>
    </location>
</feature>
<evidence type="ECO:0000256" key="7">
    <source>
        <dbReference type="ARBA" id="ARBA00022989"/>
    </source>
</evidence>
<evidence type="ECO:0000256" key="6">
    <source>
        <dbReference type="ARBA" id="ARBA00022841"/>
    </source>
</evidence>
<comment type="similarity">
    <text evidence="3 9">Belongs to the membrane-bound acyltransferase family.</text>
</comment>
<evidence type="ECO:0000256" key="2">
    <source>
        <dbReference type="ARBA" id="ARBA00005182"/>
    </source>
</evidence>
<evidence type="ECO:0000256" key="9">
    <source>
        <dbReference type="PIRNR" id="PIRNR016636"/>
    </source>
</evidence>
<dbReference type="PANTHER" id="PTHR13285:SF18">
    <property type="entry name" value="PROTEIN-CYSTEINE N-PALMITOYLTRANSFERASE RASP"/>
    <property type="match status" value="1"/>
</dbReference>
<feature type="transmembrane region" description="Helical" evidence="10">
    <location>
        <begin position="50"/>
        <end position="68"/>
    </location>
</feature>
<comment type="subcellular location">
    <subcellularLocation>
        <location evidence="9">Cell inner membrane</location>
    </subcellularLocation>
    <subcellularLocation>
        <location evidence="1">Cell membrane</location>
        <topology evidence="1">Multi-pass membrane protein</topology>
    </subcellularLocation>
</comment>
<keyword evidence="6 9" id="KW-0016">Alginate biosynthesis</keyword>
<evidence type="ECO:0000256" key="8">
    <source>
        <dbReference type="ARBA" id="ARBA00023136"/>
    </source>
</evidence>
<feature type="transmembrane region" description="Helical" evidence="10">
    <location>
        <begin position="28"/>
        <end position="44"/>
    </location>
</feature>
<dbReference type="InterPro" id="IPR051085">
    <property type="entry name" value="MB_O-acyltransferase"/>
</dbReference>
<dbReference type="PIRSF" id="PIRSF016636">
    <property type="entry name" value="AlgI_DltB"/>
    <property type="match status" value="1"/>
</dbReference>
<proteinExistence type="inferred from homology"/>
<feature type="transmembrane region" description="Helical" evidence="10">
    <location>
        <begin position="331"/>
        <end position="349"/>
    </location>
</feature>
<feature type="transmembrane region" description="Helical" evidence="10">
    <location>
        <begin position="120"/>
        <end position="140"/>
    </location>
</feature>
<evidence type="ECO:0000256" key="4">
    <source>
        <dbReference type="ARBA" id="ARBA00022475"/>
    </source>
</evidence>
<dbReference type="Pfam" id="PF03062">
    <property type="entry name" value="MBOAT"/>
    <property type="match status" value="1"/>
</dbReference>
<keyword evidence="7 10" id="KW-1133">Transmembrane helix</keyword>
<dbReference type="Proteomes" id="UP000731465">
    <property type="component" value="Unassembled WGS sequence"/>
</dbReference>
<feature type="transmembrane region" description="Helical" evidence="10">
    <location>
        <begin position="407"/>
        <end position="427"/>
    </location>
</feature>
<dbReference type="PANTHER" id="PTHR13285">
    <property type="entry name" value="ACYLTRANSFERASE"/>
    <property type="match status" value="1"/>
</dbReference>
<feature type="transmembrane region" description="Helical" evidence="10">
    <location>
        <begin position="152"/>
        <end position="173"/>
    </location>
</feature>
<dbReference type="InterPro" id="IPR024194">
    <property type="entry name" value="Ac/AlaTfrase_AlgI/DltB"/>
</dbReference>
<accession>A0ABS7DGE0</accession>
<feature type="transmembrane region" description="Helical" evidence="10">
    <location>
        <begin position="439"/>
        <end position="460"/>
    </location>
</feature>
<keyword evidence="5 9" id="KW-0812">Transmembrane</keyword>
<keyword evidence="9" id="KW-0808">Transferase</keyword>
<keyword evidence="12" id="KW-1185">Reference proteome</keyword>
<dbReference type="EC" id="2.3.1.-" evidence="9"/>
<keyword evidence="8 9" id="KW-0472">Membrane</keyword>
<comment type="pathway">
    <text evidence="2 9">Glycan biosynthesis; alginate biosynthesis.</text>
</comment>
<reference evidence="11 12" key="1">
    <citation type="submission" date="2021-03" db="EMBL/GenBank/DDBJ databases">
        <title>Succinivibrio sp. nov. isolated from feces of cow.</title>
        <authorList>
            <person name="Choi J.-Y."/>
        </authorList>
    </citation>
    <scope>NUCLEOTIDE SEQUENCE [LARGE SCALE GENOMIC DNA]</scope>
    <source>
        <strain evidence="11 12">AGMB01872</strain>
    </source>
</reference>
<comment type="caution">
    <text evidence="11">The sequence shown here is derived from an EMBL/GenBank/DDBJ whole genome shotgun (WGS) entry which is preliminary data.</text>
</comment>
<dbReference type="EMBL" id="JAGFNY010000015">
    <property type="protein sequence ID" value="MBW7570373.1"/>
    <property type="molecule type" value="Genomic_DNA"/>
</dbReference>
<dbReference type="PIRSF" id="PIRSF500217">
    <property type="entry name" value="AlgI"/>
    <property type="match status" value="1"/>
</dbReference>
<name>A0ABS7DGE0_9GAMM</name>
<evidence type="ECO:0000256" key="3">
    <source>
        <dbReference type="ARBA" id="ARBA00010323"/>
    </source>
</evidence>
<protein>
    <recommendedName>
        <fullName evidence="9">Probable alginate O-acetylase</fullName>
        <ecNumber evidence="9">2.3.1.-</ecNumber>
    </recommendedName>
</protein>
<dbReference type="InterPro" id="IPR028362">
    <property type="entry name" value="AlgI"/>
</dbReference>
<feature type="transmembrane region" description="Helical" evidence="10">
    <location>
        <begin position="246"/>
        <end position="264"/>
    </location>
</feature>
<evidence type="ECO:0000256" key="10">
    <source>
        <dbReference type="SAM" id="Phobius"/>
    </source>
</evidence>
<evidence type="ECO:0000256" key="1">
    <source>
        <dbReference type="ARBA" id="ARBA00004651"/>
    </source>
</evidence>
<evidence type="ECO:0000256" key="5">
    <source>
        <dbReference type="ARBA" id="ARBA00022692"/>
    </source>
</evidence>
<feature type="transmembrane region" description="Helical" evidence="10">
    <location>
        <begin position="308"/>
        <end position="325"/>
    </location>
</feature>
<dbReference type="InterPro" id="IPR004299">
    <property type="entry name" value="MBOAT_fam"/>
</dbReference>
<feature type="transmembrane region" description="Helical" evidence="10">
    <location>
        <begin position="361"/>
        <end position="378"/>
    </location>
</feature>
<keyword evidence="4 9" id="KW-1003">Cell membrane</keyword>
<keyword evidence="9" id="KW-0997">Cell inner membrane</keyword>
<organism evidence="11 12">
    <name type="scientific">Succinivibrio faecicola</name>
    <dbReference type="NCBI Taxonomy" id="2820300"/>
    <lineage>
        <taxon>Bacteria</taxon>
        <taxon>Pseudomonadati</taxon>
        <taxon>Pseudomonadota</taxon>
        <taxon>Gammaproteobacteria</taxon>
        <taxon>Aeromonadales</taxon>
        <taxon>Succinivibrionaceae</taxon>
        <taxon>Succinivibrio</taxon>
    </lineage>
</organism>